<keyword evidence="2" id="KW-0677">Repeat</keyword>
<evidence type="ECO:0000259" key="4">
    <source>
        <dbReference type="PROSITE" id="PS51473"/>
    </source>
</evidence>
<proteinExistence type="predicted"/>
<evidence type="ECO:0000256" key="2">
    <source>
        <dbReference type="ARBA" id="ARBA00022737"/>
    </source>
</evidence>
<dbReference type="PANTHER" id="PTHR32099:SF105">
    <property type="entry name" value="CYSTEINE-RICH REPEAT SECRETORY PROTEIN 1"/>
    <property type="match status" value="1"/>
</dbReference>
<protein>
    <recommendedName>
        <fullName evidence="4">Gnk2-homologous domain-containing protein</fullName>
    </recommendedName>
</protein>
<dbReference type="PANTHER" id="PTHR32099">
    <property type="entry name" value="CYSTEINE-RICH REPEAT SECRETORY PROTEIN"/>
    <property type="match status" value="1"/>
</dbReference>
<evidence type="ECO:0000313" key="5">
    <source>
        <dbReference type="EMBL" id="PKI34492.1"/>
    </source>
</evidence>
<evidence type="ECO:0000256" key="3">
    <source>
        <dbReference type="SAM" id="SignalP"/>
    </source>
</evidence>
<evidence type="ECO:0000313" key="6">
    <source>
        <dbReference type="Proteomes" id="UP000233551"/>
    </source>
</evidence>
<dbReference type="Proteomes" id="UP000233551">
    <property type="component" value="Unassembled WGS sequence"/>
</dbReference>
<keyword evidence="1 3" id="KW-0732">Signal</keyword>
<dbReference type="AlphaFoldDB" id="A0A2I0HS15"/>
<gene>
    <name evidence="5" type="ORF">CRG98_045114</name>
</gene>
<comment type="caution">
    <text evidence="5">The sequence shown here is derived from an EMBL/GenBank/DDBJ whole genome shotgun (WGS) entry which is preliminary data.</text>
</comment>
<evidence type="ECO:0000256" key="1">
    <source>
        <dbReference type="ARBA" id="ARBA00022729"/>
    </source>
</evidence>
<keyword evidence="6" id="KW-1185">Reference proteome</keyword>
<dbReference type="CDD" id="cd23509">
    <property type="entry name" value="Gnk2-like"/>
    <property type="match status" value="1"/>
</dbReference>
<sequence length="186" mass="20455">MKPPTSTNMKPTHRQSSSSPIIIIFFLLSLLLNLSYRAEAQDEPTYLFHSCSNATVFSPNSTYQRNLNVLLSNLSSNSSDYISGFTSGTAGLAPLDRVYGLFLCRGDQSQASCRDCVGYATGDVLRRCPKEKLRYDSTGILDMGYGDSSKSQIVIDLGICCLKSLWLKDGAAGRHTFLIQKNNVFS</sequence>
<organism evidence="5 6">
    <name type="scientific">Punica granatum</name>
    <name type="common">Pomegranate</name>
    <dbReference type="NCBI Taxonomy" id="22663"/>
    <lineage>
        <taxon>Eukaryota</taxon>
        <taxon>Viridiplantae</taxon>
        <taxon>Streptophyta</taxon>
        <taxon>Embryophyta</taxon>
        <taxon>Tracheophyta</taxon>
        <taxon>Spermatophyta</taxon>
        <taxon>Magnoliopsida</taxon>
        <taxon>eudicotyledons</taxon>
        <taxon>Gunneridae</taxon>
        <taxon>Pentapetalae</taxon>
        <taxon>rosids</taxon>
        <taxon>malvids</taxon>
        <taxon>Myrtales</taxon>
        <taxon>Lythraceae</taxon>
        <taxon>Punica</taxon>
    </lineage>
</organism>
<feature type="domain" description="Gnk2-homologous" evidence="4">
    <location>
        <begin position="45"/>
        <end position="150"/>
    </location>
</feature>
<dbReference type="InterPro" id="IPR038408">
    <property type="entry name" value="GNK2_sf"/>
</dbReference>
<name>A0A2I0HS15_PUNGR</name>
<dbReference type="PROSITE" id="PS51473">
    <property type="entry name" value="GNK2"/>
    <property type="match status" value="1"/>
</dbReference>
<reference evidence="5 6" key="1">
    <citation type="submission" date="2017-11" db="EMBL/GenBank/DDBJ databases">
        <title>De-novo sequencing of pomegranate (Punica granatum L.) genome.</title>
        <authorList>
            <person name="Akparov Z."/>
            <person name="Amiraslanov A."/>
            <person name="Hajiyeva S."/>
            <person name="Abbasov M."/>
            <person name="Kaur K."/>
            <person name="Hamwieh A."/>
            <person name="Solovyev V."/>
            <person name="Salamov A."/>
            <person name="Braich B."/>
            <person name="Kosarev P."/>
            <person name="Mahmoud A."/>
            <person name="Hajiyev E."/>
            <person name="Babayeva S."/>
            <person name="Izzatullayeva V."/>
            <person name="Mammadov A."/>
            <person name="Mammadov A."/>
            <person name="Sharifova S."/>
            <person name="Ojaghi J."/>
            <person name="Eynullazada K."/>
            <person name="Bayramov B."/>
            <person name="Abdulazimova A."/>
            <person name="Shahmuradov I."/>
        </authorList>
    </citation>
    <scope>NUCLEOTIDE SEQUENCE [LARGE SCALE GENOMIC DNA]</scope>
    <source>
        <strain evidence="6">cv. AG2017</strain>
        <tissue evidence="5">Leaf</tissue>
    </source>
</reference>
<accession>A0A2I0HS15</accession>
<dbReference type="Pfam" id="PF01657">
    <property type="entry name" value="Stress-antifung"/>
    <property type="match status" value="1"/>
</dbReference>
<dbReference type="STRING" id="22663.A0A2I0HS15"/>
<dbReference type="EMBL" id="PGOL01005866">
    <property type="protein sequence ID" value="PKI34492.1"/>
    <property type="molecule type" value="Genomic_DNA"/>
</dbReference>
<dbReference type="Gene3D" id="3.30.430.20">
    <property type="entry name" value="Gnk2 domain, C-X8-C-X2-C motif"/>
    <property type="match status" value="1"/>
</dbReference>
<dbReference type="InterPro" id="IPR002902">
    <property type="entry name" value="GNK2"/>
</dbReference>
<feature type="signal peptide" evidence="3">
    <location>
        <begin position="1"/>
        <end position="40"/>
    </location>
</feature>
<feature type="chain" id="PRO_5014155573" description="Gnk2-homologous domain-containing protein" evidence="3">
    <location>
        <begin position="41"/>
        <end position="186"/>
    </location>
</feature>